<dbReference type="Proteomes" id="UP000054564">
    <property type="component" value="Unassembled WGS sequence"/>
</dbReference>
<dbReference type="STRING" id="1165861.A0A0L0VZV5"/>
<proteinExistence type="inferred from homology"/>
<dbReference type="Gene3D" id="3.40.50.300">
    <property type="entry name" value="P-loop containing nucleotide triphosphate hydrolases"/>
    <property type="match status" value="1"/>
</dbReference>
<gene>
    <name evidence="3" type="ORF">PSTG_01865</name>
</gene>
<dbReference type="InterPro" id="IPR018627">
    <property type="entry name" value="ELP6"/>
</dbReference>
<reference evidence="4" key="1">
    <citation type="submission" date="2014-03" db="EMBL/GenBank/DDBJ databases">
        <title>The Genome Sequence of Puccinia striiformis f. sp. tritici PST-78.</title>
        <authorList>
            <consortium name="The Broad Institute Genome Sequencing Platform"/>
            <person name="Cuomo C."/>
            <person name="Hulbert S."/>
            <person name="Chen X."/>
            <person name="Walker B."/>
            <person name="Young S.K."/>
            <person name="Zeng Q."/>
            <person name="Gargeya S."/>
            <person name="Fitzgerald M."/>
            <person name="Haas B."/>
            <person name="Abouelleil A."/>
            <person name="Alvarado L."/>
            <person name="Arachchi H.M."/>
            <person name="Berlin A.M."/>
            <person name="Chapman S.B."/>
            <person name="Goldberg J."/>
            <person name="Griggs A."/>
            <person name="Gujja S."/>
            <person name="Hansen M."/>
            <person name="Howarth C."/>
            <person name="Imamovic A."/>
            <person name="Larimer J."/>
            <person name="McCowan C."/>
            <person name="Montmayeur A."/>
            <person name="Murphy C."/>
            <person name="Neiman D."/>
            <person name="Pearson M."/>
            <person name="Priest M."/>
            <person name="Roberts A."/>
            <person name="Saif S."/>
            <person name="Shea T."/>
            <person name="Sisk P."/>
            <person name="Sykes S."/>
            <person name="Wortman J."/>
            <person name="Nusbaum C."/>
            <person name="Birren B."/>
        </authorList>
    </citation>
    <scope>NUCLEOTIDE SEQUENCE [LARGE SCALE GENOMIC DNA]</scope>
    <source>
        <strain evidence="4">race PST-78</strain>
    </source>
</reference>
<comment type="caution">
    <text evidence="3">The sequence shown here is derived from an EMBL/GenBank/DDBJ whole genome shotgun (WGS) entry which is preliminary data.</text>
</comment>
<evidence type="ECO:0000313" key="4">
    <source>
        <dbReference type="Proteomes" id="UP000054564"/>
    </source>
</evidence>
<dbReference type="InterPro" id="IPR027417">
    <property type="entry name" value="P-loop_NTPase"/>
</dbReference>
<evidence type="ECO:0000256" key="1">
    <source>
        <dbReference type="ARBA" id="ARBA00005043"/>
    </source>
</evidence>
<dbReference type="UniPathway" id="UPA00988"/>
<dbReference type="OrthoDB" id="9995306at2759"/>
<dbReference type="PANTHER" id="PTHR16184:SF6">
    <property type="entry name" value="ELONGATOR COMPLEX PROTEIN 6"/>
    <property type="match status" value="1"/>
</dbReference>
<organism evidence="3 4">
    <name type="scientific">Puccinia striiformis f. sp. tritici PST-78</name>
    <dbReference type="NCBI Taxonomy" id="1165861"/>
    <lineage>
        <taxon>Eukaryota</taxon>
        <taxon>Fungi</taxon>
        <taxon>Dikarya</taxon>
        <taxon>Basidiomycota</taxon>
        <taxon>Pucciniomycotina</taxon>
        <taxon>Pucciniomycetes</taxon>
        <taxon>Pucciniales</taxon>
        <taxon>Pucciniaceae</taxon>
        <taxon>Puccinia</taxon>
    </lineage>
</organism>
<comment type="similarity">
    <text evidence="2">Belongs to the ELP6 family.</text>
</comment>
<sequence>MSGFPVLDFYSDGLPNSLKLLIVDSIQSPAQFLVLNYISAALRAARPVVLLNLSQPSQHWINLVQKQAIPQQHKQNLFTTVAFDQIEQDNLSAKLEVLIKSQSKPPLVIIDDLSSIIWAGDRSALQLIESFKSILPKQLGLDFSLILVFHDDLVKSNQRDRVIFNHLVNRSDIIIRTRAIGGQGQGELIVQRGPAYLSDLNLPITLSNEQTTQYKITDNSVRFHPKGLDRGFI</sequence>
<dbReference type="GO" id="GO:0033588">
    <property type="term" value="C:elongator holoenzyme complex"/>
    <property type="evidence" value="ECO:0007669"/>
    <property type="project" value="InterPro"/>
</dbReference>
<dbReference type="Pfam" id="PF10483">
    <property type="entry name" value="Elong_Iki1"/>
    <property type="match status" value="1"/>
</dbReference>
<dbReference type="InterPro" id="IPR019519">
    <property type="entry name" value="Elp5"/>
</dbReference>
<keyword evidence="4" id="KW-1185">Reference proteome</keyword>
<evidence type="ECO:0000313" key="3">
    <source>
        <dbReference type="EMBL" id="KNF04809.1"/>
    </source>
</evidence>
<comment type="pathway">
    <text evidence="1">tRNA modification; 5-methoxycarbonylmethyl-2-thiouridine-tRNA biosynthesis.</text>
</comment>
<name>A0A0L0VZV5_9BASI</name>
<protein>
    <submittedName>
        <fullName evidence="3">Uncharacterized protein</fullName>
    </submittedName>
</protein>
<dbReference type="PANTHER" id="PTHR16184">
    <property type="entry name" value="ELONGATOR COMPLEX PROTEIN 6"/>
    <property type="match status" value="1"/>
</dbReference>
<accession>A0A0L0VZV5</accession>
<dbReference type="EMBL" id="AJIL01000010">
    <property type="protein sequence ID" value="KNF04809.1"/>
    <property type="molecule type" value="Genomic_DNA"/>
</dbReference>
<dbReference type="AlphaFoldDB" id="A0A0L0VZV5"/>
<evidence type="ECO:0000256" key="2">
    <source>
        <dbReference type="ARBA" id="ARBA00008837"/>
    </source>
</evidence>
<dbReference type="GO" id="GO:0002098">
    <property type="term" value="P:tRNA wobble uridine modification"/>
    <property type="evidence" value="ECO:0007669"/>
    <property type="project" value="InterPro"/>
</dbReference>